<evidence type="ECO:0000313" key="3">
    <source>
        <dbReference type="EMBL" id="KIM74513.1"/>
    </source>
</evidence>
<dbReference type="PANTHER" id="PTHR10635:SF0">
    <property type="entry name" value="COATOMER SUBUNIT BETA"/>
    <property type="match status" value="1"/>
</dbReference>
<keyword evidence="1" id="KW-1133">Transmembrane helix</keyword>
<dbReference type="GO" id="GO:0030126">
    <property type="term" value="C:COPI vesicle coat"/>
    <property type="evidence" value="ECO:0007669"/>
    <property type="project" value="InterPro"/>
</dbReference>
<dbReference type="EMBL" id="KN833060">
    <property type="protein sequence ID" value="KIM74513.1"/>
    <property type="molecule type" value="Genomic_DNA"/>
</dbReference>
<gene>
    <name evidence="3" type="ORF">PILCRDRAFT_14404</name>
</gene>
<proteinExistence type="predicted"/>
<evidence type="ECO:0000259" key="2">
    <source>
        <dbReference type="Pfam" id="PF07718"/>
    </source>
</evidence>
<dbReference type="InterPro" id="IPR011710">
    <property type="entry name" value="Coatomer_bsu_C"/>
</dbReference>
<organism evidence="3 4">
    <name type="scientific">Piloderma croceum (strain F 1598)</name>
    <dbReference type="NCBI Taxonomy" id="765440"/>
    <lineage>
        <taxon>Eukaryota</taxon>
        <taxon>Fungi</taxon>
        <taxon>Dikarya</taxon>
        <taxon>Basidiomycota</taxon>
        <taxon>Agaricomycotina</taxon>
        <taxon>Agaricomycetes</taxon>
        <taxon>Agaricomycetidae</taxon>
        <taxon>Atheliales</taxon>
        <taxon>Atheliaceae</taxon>
        <taxon>Piloderma</taxon>
    </lineage>
</organism>
<evidence type="ECO:0000313" key="4">
    <source>
        <dbReference type="Proteomes" id="UP000054166"/>
    </source>
</evidence>
<keyword evidence="1" id="KW-0812">Transmembrane</keyword>
<dbReference type="GO" id="GO:0005198">
    <property type="term" value="F:structural molecule activity"/>
    <property type="evidence" value="ECO:0007669"/>
    <property type="project" value="InterPro"/>
</dbReference>
<protein>
    <recommendedName>
        <fullName evidence="2">Coatomer beta subunit C-terminal domain-containing protein</fullName>
    </recommendedName>
</protein>
<dbReference type="PANTHER" id="PTHR10635">
    <property type="entry name" value="COATOMER SUBUNIT BETA"/>
    <property type="match status" value="1"/>
</dbReference>
<dbReference type="InParanoid" id="A0A0C3AKR3"/>
<evidence type="ECO:0000256" key="1">
    <source>
        <dbReference type="SAM" id="Phobius"/>
    </source>
</evidence>
<accession>A0A0C3AKR3</accession>
<reference evidence="3 4" key="1">
    <citation type="submission" date="2014-04" db="EMBL/GenBank/DDBJ databases">
        <authorList>
            <consortium name="DOE Joint Genome Institute"/>
            <person name="Kuo A."/>
            <person name="Tarkka M."/>
            <person name="Buscot F."/>
            <person name="Kohler A."/>
            <person name="Nagy L.G."/>
            <person name="Floudas D."/>
            <person name="Copeland A."/>
            <person name="Barry K.W."/>
            <person name="Cichocki N."/>
            <person name="Veneault-Fourrey C."/>
            <person name="LaButti K."/>
            <person name="Lindquist E.A."/>
            <person name="Lipzen A."/>
            <person name="Lundell T."/>
            <person name="Morin E."/>
            <person name="Murat C."/>
            <person name="Sun H."/>
            <person name="Tunlid A."/>
            <person name="Henrissat B."/>
            <person name="Grigoriev I.V."/>
            <person name="Hibbett D.S."/>
            <person name="Martin F."/>
            <person name="Nordberg H.P."/>
            <person name="Cantor M.N."/>
            <person name="Hua S.X."/>
        </authorList>
    </citation>
    <scope>NUCLEOTIDE SEQUENCE [LARGE SCALE GENOMIC DNA]</scope>
    <source>
        <strain evidence="3 4">F 1598</strain>
    </source>
</reference>
<dbReference type="OrthoDB" id="10261439at2759"/>
<dbReference type="GO" id="GO:0006886">
    <property type="term" value="P:intracellular protein transport"/>
    <property type="evidence" value="ECO:0007669"/>
    <property type="project" value="InterPro"/>
</dbReference>
<keyword evidence="1" id="KW-0472">Membrane</keyword>
<dbReference type="HOGENOM" id="CLU_752493_0_0_1"/>
<dbReference type="InterPro" id="IPR016460">
    <property type="entry name" value="COPB1"/>
</dbReference>
<feature type="transmembrane region" description="Helical" evidence="1">
    <location>
        <begin position="143"/>
        <end position="162"/>
    </location>
</feature>
<keyword evidence="4" id="KW-1185">Reference proteome</keyword>
<dbReference type="Proteomes" id="UP000054166">
    <property type="component" value="Unassembled WGS sequence"/>
</dbReference>
<sequence length="368" mass="41057">MQEVDYDKIWEYRQLLIQFIHVTAIKFLEFAANVVHALMEFLQDSNNSSALDVVQTVKSNQAKSSAESSRPWILSKYIKSVLDIQSTLQEIRKVLGEISILVSEQWLLDEAKGGKEPDGDASGKKDEKLKEGGGILRVFTDGMYALSLSLILGGDFFAGAILATELTKLKFNELSTVSTILCAEAMLIMTSIICIEQAKFIRVLINKHSHECVLNCIQTLSELEATPAAAYTKMLGPQEAKAAEWKNAETKKAVIVQVDNLPRKLADNAINYDEDIRGVIGSTEISEDFISNLSYILKLTGFSDPIYGEAYVKMHRFNVVLGELSEGDTRYDLTFLRKCSTCQPNYQHVPEPMLGLHDVGRFSTRRAT</sequence>
<dbReference type="AlphaFoldDB" id="A0A0C3AKR3"/>
<reference evidence="4" key="2">
    <citation type="submission" date="2015-01" db="EMBL/GenBank/DDBJ databases">
        <title>Evolutionary Origins and Diversification of the Mycorrhizal Mutualists.</title>
        <authorList>
            <consortium name="DOE Joint Genome Institute"/>
            <consortium name="Mycorrhizal Genomics Consortium"/>
            <person name="Kohler A."/>
            <person name="Kuo A."/>
            <person name="Nagy L.G."/>
            <person name="Floudas D."/>
            <person name="Copeland A."/>
            <person name="Barry K.W."/>
            <person name="Cichocki N."/>
            <person name="Veneault-Fourrey C."/>
            <person name="LaButti K."/>
            <person name="Lindquist E.A."/>
            <person name="Lipzen A."/>
            <person name="Lundell T."/>
            <person name="Morin E."/>
            <person name="Murat C."/>
            <person name="Riley R."/>
            <person name="Ohm R."/>
            <person name="Sun H."/>
            <person name="Tunlid A."/>
            <person name="Henrissat B."/>
            <person name="Grigoriev I.V."/>
            <person name="Hibbett D.S."/>
            <person name="Martin F."/>
        </authorList>
    </citation>
    <scope>NUCLEOTIDE SEQUENCE [LARGE SCALE GENOMIC DNA]</scope>
    <source>
        <strain evidence="4">F 1598</strain>
    </source>
</reference>
<feature type="domain" description="Coatomer beta subunit C-terminal" evidence="2">
    <location>
        <begin position="266"/>
        <end position="321"/>
    </location>
</feature>
<dbReference type="GO" id="GO:0006891">
    <property type="term" value="P:intra-Golgi vesicle-mediated transport"/>
    <property type="evidence" value="ECO:0007669"/>
    <property type="project" value="TreeGrafter"/>
</dbReference>
<dbReference type="Pfam" id="PF07718">
    <property type="entry name" value="Coatamer_beta_C"/>
    <property type="match status" value="1"/>
</dbReference>
<feature type="transmembrane region" description="Helical" evidence="1">
    <location>
        <begin position="174"/>
        <end position="195"/>
    </location>
</feature>
<dbReference type="STRING" id="765440.A0A0C3AKR3"/>
<name>A0A0C3AKR3_PILCF</name>
<dbReference type="GO" id="GO:0006888">
    <property type="term" value="P:endoplasmic reticulum to Golgi vesicle-mediated transport"/>
    <property type="evidence" value="ECO:0007669"/>
    <property type="project" value="TreeGrafter"/>
</dbReference>